<comment type="caution">
    <text evidence="2">The sequence shown here is derived from an EMBL/GenBank/DDBJ whole genome shotgun (WGS) entry which is preliminary data.</text>
</comment>
<dbReference type="AlphaFoldDB" id="A0A844TJ08"/>
<evidence type="ECO:0000256" key="1">
    <source>
        <dbReference type="SAM" id="MobiDB-lite"/>
    </source>
</evidence>
<feature type="region of interest" description="Disordered" evidence="1">
    <location>
        <begin position="226"/>
        <end position="254"/>
    </location>
</feature>
<dbReference type="EMBL" id="WQNE01000014">
    <property type="protein sequence ID" value="MVT74971.1"/>
    <property type="molecule type" value="Genomic_DNA"/>
</dbReference>
<gene>
    <name evidence="2" type="ORF">GPL20_18340</name>
</gene>
<feature type="compositionally biased region" description="Polar residues" evidence="1">
    <location>
        <begin position="226"/>
        <end position="236"/>
    </location>
</feature>
<accession>A0A844TJ08</accession>
<dbReference type="OrthoDB" id="583051at2"/>
<evidence type="ECO:0000313" key="2">
    <source>
        <dbReference type="EMBL" id="MVT74971.1"/>
    </source>
</evidence>
<proteinExistence type="predicted"/>
<organism evidence="2 3">
    <name type="scientific">Bradyrhizobium cajani</name>
    <dbReference type="NCBI Taxonomy" id="1928661"/>
    <lineage>
        <taxon>Bacteria</taxon>
        <taxon>Pseudomonadati</taxon>
        <taxon>Pseudomonadota</taxon>
        <taxon>Alphaproteobacteria</taxon>
        <taxon>Hyphomicrobiales</taxon>
        <taxon>Nitrobacteraceae</taxon>
        <taxon>Bradyrhizobium</taxon>
    </lineage>
</organism>
<dbReference type="Proteomes" id="UP000449969">
    <property type="component" value="Unassembled WGS sequence"/>
</dbReference>
<protein>
    <submittedName>
        <fullName evidence="2">Uncharacterized protein</fullName>
    </submittedName>
</protein>
<dbReference type="RefSeq" id="WP_157330907.1">
    <property type="nucleotide sequence ID" value="NZ_JANADL010000010.1"/>
</dbReference>
<name>A0A844TJ08_9BRAD</name>
<keyword evidence="3" id="KW-1185">Reference proteome</keyword>
<reference evidence="2 3" key="1">
    <citation type="submission" date="2019-12" db="EMBL/GenBank/DDBJ databases">
        <title>Draft genome sequences Bradyrhizobium cajani AMBPC1010, Bradyrhizobium pachyrhizi AMBPC1040 and Bradyrhizobium yuanmingense ALSPC3051, three plant growth promoting strains isolated from nodules of Cajanus cajan L. in Dominican Republic.</title>
        <authorList>
            <person name="Flores-Felix J.D."/>
            <person name="Araujo J."/>
            <person name="Diaz-Alcantara C."/>
            <person name="Gonzalez-Andres F."/>
            <person name="Velazquez E."/>
        </authorList>
    </citation>
    <scope>NUCLEOTIDE SEQUENCE [LARGE SCALE GENOMIC DNA]</scope>
    <source>
        <strain evidence="2 3">1010</strain>
    </source>
</reference>
<sequence>MRKLGDRVAVRGFPGADPTVDVIVPVEAQGSRVLCKRHNEALSPLDHRAGKMLERLLPATQYISKRRFGAALASRWVFMDGPRLEAWSAKVLAGTHAAGLNRRAGVKLDYSLNYSKVRAVIERGELEEGAGMYVLANIRPNEHGLQHTLHNNPALGAVVGIHINLAFFSFMFVLDAQRFDFDFISSQPHTYRPSVHRLYGPGGDAKLFFAWKRRPDFKQTSQGRVFWSPTGSSSAAPNFELLSGPPEIDDRTKR</sequence>
<evidence type="ECO:0000313" key="3">
    <source>
        <dbReference type="Proteomes" id="UP000449969"/>
    </source>
</evidence>